<dbReference type="InterPro" id="IPR039418">
    <property type="entry name" value="LexA-like"/>
</dbReference>
<dbReference type="Gene3D" id="2.10.109.10">
    <property type="entry name" value="Umud Fragment, subunit A"/>
    <property type="match status" value="1"/>
</dbReference>
<dbReference type="PANTHER" id="PTHR40661">
    <property type="match status" value="1"/>
</dbReference>
<evidence type="ECO:0000259" key="4">
    <source>
        <dbReference type="Pfam" id="PF00717"/>
    </source>
</evidence>
<evidence type="ECO:0000313" key="6">
    <source>
        <dbReference type="Proteomes" id="UP000605013"/>
    </source>
</evidence>
<reference evidence="5 6" key="1">
    <citation type="submission" date="2020-12" db="EMBL/GenBank/DDBJ databases">
        <title>Olleya sediminilitoris sp. nov., isolated from a tidal flat.</title>
        <authorList>
            <person name="Park S."/>
            <person name="Yoon J.-H."/>
        </authorList>
    </citation>
    <scope>NUCLEOTIDE SEQUENCE [LARGE SCALE GENOMIC DNA]</scope>
    <source>
        <strain evidence="5 6">YSTF-M6</strain>
    </source>
</reference>
<gene>
    <name evidence="5" type="ORF">JAO71_01505</name>
</gene>
<dbReference type="Gene3D" id="1.10.260.40">
    <property type="entry name" value="lambda repressor-like DNA-binding domains"/>
    <property type="match status" value="1"/>
</dbReference>
<evidence type="ECO:0000256" key="2">
    <source>
        <dbReference type="ARBA" id="ARBA00023125"/>
    </source>
</evidence>
<dbReference type="InterPro" id="IPR001387">
    <property type="entry name" value="Cro/C1-type_HTH"/>
</dbReference>
<dbReference type="EMBL" id="JAEMEF010000001">
    <property type="protein sequence ID" value="MBL7558463.1"/>
    <property type="molecule type" value="Genomic_DNA"/>
</dbReference>
<comment type="caution">
    <text evidence="5">The sequence shown here is derived from an EMBL/GenBank/DDBJ whole genome shotgun (WGS) entry which is preliminary data.</text>
</comment>
<keyword evidence="3" id="KW-0804">Transcription</keyword>
<dbReference type="InterPro" id="IPR010982">
    <property type="entry name" value="Lambda_DNA-bd_dom_sf"/>
</dbReference>
<dbReference type="InterPro" id="IPR036286">
    <property type="entry name" value="LexA/Signal_pep-like_sf"/>
</dbReference>
<dbReference type="Pfam" id="PF00717">
    <property type="entry name" value="Peptidase_S24"/>
    <property type="match status" value="1"/>
</dbReference>
<keyword evidence="1" id="KW-0805">Transcription regulation</keyword>
<keyword evidence="2" id="KW-0238">DNA-binding</keyword>
<accession>A0ABS1WH67</accession>
<dbReference type="SUPFAM" id="SSF51306">
    <property type="entry name" value="LexA/Signal peptidase"/>
    <property type="match status" value="1"/>
</dbReference>
<dbReference type="CDD" id="cd00093">
    <property type="entry name" value="HTH_XRE"/>
    <property type="match status" value="1"/>
</dbReference>
<feature type="domain" description="Peptidase S24/S26A/S26B/S26C" evidence="4">
    <location>
        <begin position="139"/>
        <end position="224"/>
    </location>
</feature>
<dbReference type="CDD" id="cd06529">
    <property type="entry name" value="S24_LexA-like"/>
    <property type="match status" value="1"/>
</dbReference>
<keyword evidence="6" id="KW-1185">Reference proteome</keyword>
<dbReference type="InterPro" id="IPR015927">
    <property type="entry name" value="Peptidase_S24_S26A/B/C"/>
</dbReference>
<dbReference type="Proteomes" id="UP000605013">
    <property type="component" value="Unassembled WGS sequence"/>
</dbReference>
<evidence type="ECO:0000313" key="5">
    <source>
        <dbReference type="EMBL" id="MBL7558463.1"/>
    </source>
</evidence>
<name>A0ABS1WH67_9FLAO</name>
<dbReference type="RefSeq" id="WP_202998516.1">
    <property type="nucleotide sequence ID" value="NZ_JAEMEF010000001.1"/>
</dbReference>
<evidence type="ECO:0000256" key="1">
    <source>
        <dbReference type="ARBA" id="ARBA00023015"/>
    </source>
</evidence>
<sequence length="270" mass="30851">MKQIDEKITEIINHFKLNNYAFSKRIGVTGTTIDSIVNGRPQDDGSRKKTKPGYDVLSAIIDEFNINPDYLFGKSDVMLKQDVTQIQTYSGVPQVISVNQENEENVIYVPVKARAGYLDGYGDSEFIETLPSFNMPQLNNGTFRCFEVKGNSMVRTFFDGDLVFGKYIEHLNYIKDGRVYVIVSKNDGIVLKRVINRIEARGKLILKSDNKDGNYPTYTIDAEDIMEVWYVTMFASKQMPEPVDVYDRLHELESKLVELQEAVKTKTLKN</sequence>
<evidence type="ECO:0000256" key="3">
    <source>
        <dbReference type="ARBA" id="ARBA00023163"/>
    </source>
</evidence>
<dbReference type="PANTHER" id="PTHR40661:SF3">
    <property type="entry name" value="FELS-1 PROPHAGE TRANSCRIPTIONAL REGULATOR"/>
    <property type="match status" value="1"/>
</dbReference>
<protein>
    <submittedName>
        <fullName evidence="5">LexA family transcriptional regulator</fullName>
    </submittedName>
</protein>
<proteinExistence type="predicted"/>
<organism evidence="5 6">
    <name type="scientific">Olleya sediminilitoris</name>
    <dbReference type="NCBI Taxonomy" id="2795739"/>
    <lineage>
        <taxon>Bacteria</taxon>
        <taxon>Pseudomonadati</taxon>
        <taxon>Bacteroidota</taxon>
        <taxon>Flavobacteriia</taxon>
        <taxon>Flavobacteriales</taxon>
        <taxon>Flavobacteriaceae</taxon>
    </lineage>
</organism>